<comment type="subcellular location">
    <subcellularLocation>
        <location evidence="1">Mitochondrion</location>
    </subcellularLocation>
</comment>
<feature type="domain" description="Thiolase N-terminal" evidence="13">
    <location>
        <begin position="31"/>
        <end position="286"/>
    </location>
</feature>
<keyword evidence="10 12" id="KW-0012">Acyltransferase</keyword>
<comment type="subunit">
    <text evidence="3">Homotetramer.</text>
</comment>
<reference evidence="15 16" key="1">
    <citation type="submission" date="2016-07" db="EMBL/GenBank/DDBJ databases">
        <title>Pervasive Adenine N6-methylation of Active Genes in Fungi.</title>
        <authorList>
            <consortium name="DOE Joint Genome Institute"/>
            <person name="Mondo S.J."/>
            <person name="Dannebaum R.O."/>
            <person name="Kuo R.C."/>
            <person name="Labutti K."/>
            <person name="Haridas S."/>
            <person name="Kuo A."/>
            <person name="Salamov A."/>
            <person name="Ahrendt S.R."/>
            <person name="Lipzen A."/>
            <person name="Sullivan W."/>
            <person name="Andreopoulos W.B."/>
            <person name="Clum A."/>
            <person name="Lindquist E."/>
            <person name="Daum C."/>
            <person name="Ramamoorthy G.K."/>
            <person name="Gryganskyi A."/>
            <person name="Culley D."/>
            <person name="Magnuson J.K."/>
            <person name="James T.Y."/>
            <person name="O'Malley M.A."/>
            <person name="Stajich J.E."/>
            <person name="Spatafora J.W."/>
            <person name="Visel A."/>
            <person name="Grigoriev I.V."/>
        </authorList>
    </citation>
    <scope>NUCLEOTIDE SEQUENCE [LARGE SCALE GENOMIC DNA]</scope>
    <source>
        <strain evidence="15 16">62-1032</strain>
    </source>
</reference>
<sequence>MLRTPTQIAARRLAHIRLASTSASTSTLPPVYIVGASRTPVGSFQGSLSKVPAVQLGVAAVTGALKASGVKPDQVEDVYYGQVLQAGVGQAPARQVTLGAGCPESTEATTINKVCASGMKAVMLAAQNIQTGQRGVMVAGGMESMSLAPFYFPRSPATFGNVSAEDAIVKDGLLEVYNKFPMGNCGEKTAKDLNITREEQDAYAIASYKKAAAAWAAKAFEAEIAPVTIADKRKGDVVIVEDEEFKKVKLDKIPSLRPVFQKDGTITAANASTLNDGASALVLASQEKVDELSLKPLARIVSFADAACAPIDFPIAPAHAVPLALKKAGLSIDQIAKFEINEAFSAVAIANQRLLKIPEDKLNVNGGAVALGHALGSSGSRIIVTLVHLLKKGEFGVAAVCNGGGGASAIVVERV</sequence>
<dbReference type="PANTHER" id="PTHR18919:SF156">
    <property type="entry name" value="ACETYL-COA ACETYLTRANSFERASE, MITOCHONDRIAL"/>
    <property type="match status" value="1"/>
</dbReference>
<dbReference type="GO" id="GO:0005739">
    <property type="term" value="C:mitochondrion"/>
    <property type="evidence" value="ECO:0007669"/>
    <property type="project" value="UniProtKB-SubCell"/>
</dbReference>
<dbReference type="PIRSF" id="PIRSF000429">
    <property type="entry name" value="Ac-CoA_Ac_transf"/>
    <property type="match status" value="1"/>
</dbReference>
<dbReference type="Pfam" id="PF02803">
    <property type="entry name" value="Thiolase_C"/>
    <property type="match status" value="1"/>
</dbReference>
<keyword evidence="9" id="KW-0496">Mitochondrion</keyword>
<dbReference type="GO" id="GO:0006635">
    <property type="term" value="P:fatty acid beta-oxidation"/>
    <property type="evidence" value="ECO:0007669"/>
    <property type="project" value="TreeGrafter"/>
</dbReference>
<gene>
    <name evidence="15" type="ORF">BCR35DRAFT_279932</name>
</gene>
<dbReference type="OrthoDB" id="5404651at2759"/>
<protein>
    <recommendedName>
        <fullName evidence="4">acetyl-CoA C-acetyltransferase</fullName>
        <ecNumber evidence="4">2.3.1.9</ecNumber>
    </recommendedName>
</protein>
<feature type="active site" description="Proton acceptor" evidence="11">
    <location>
        <position position="373"/>
    </location>
</feature>
<accession>A0A1Y2F2G2</accession>
<evidence type="ECO:0000256" key="10">
    <source>
        <dbReference type="ARBA" id="ARBA00023315"/>
    </source>
</evidence>
<dbReference type="PANTHER" id="PTHR18919">
    <property type="entry name" value="ACETYL-COA C-ACYLTRANSFERASE"/>
    <property type="match status" value="1"/>
</dbReference>
<evidence type="ECO:0000256" key="4">
    <source>
        <dbReference type="ARBA" id="ARBA00012705"/>
    </source>
</evidence>
<dbReference type="NCBIfam" id="TIGR01930">
    <property type="entry name" value="AcCoA-C-Actrans"/>
    <property type="match status" value="1"/>
</dbReference>
<evidence type="ECO:0000256" key="12">
    <source>
        <dbReference type="RuleBase" id="RU003557"/>
    </source>
</evidence>
<dbReference type="InterPro" id="IPR020610">
    <property type="entry name" value="Thiolase_AS"/>
</dbReference>
<evidence type="ECO:0000259" key="13">
    <source>
        <dbReference type="Pfam" id="PF00108"/>
    </source>
</evidence>
<dbReference type="InterPro" id="IPR020615">
    <property type="entry name" value="Thiolase_acyl_enz_int_AS"/>
</dbReference>
<dbReference type="STRING" id="106004.A0A1Y2F2G2"/>
<comment type="caution">
    <text evidence="15">The sequence shown here is derived from an EMBL/GenBank/DDBJ whole genome shotgun (WGS) entry which is preliminary data.</text>
</comment>
<keyword evidence="5 12" id="KW-0808">Transferase</keyword>
<dbReference type="InterPro" id="IPR020616">
    <property type="entry name" value="Thiolase_N"/>
</dbReference>
<dbReference type="Gene3D" id="3.40.47.10">
    <property type="match status" value="1"/>
</dbReference>
<dbReference type="SUPFAM" id="SSF53901">
    <property type="entry name" value="Thiolase-like"/>
    <property type="match status" value="2"/>
</dbReference>
<dbReference type="PROSITE" id="PS00098">
    <property type="entry name" value="THIOLASE_1"/>
    <property type="match status" value="1"/>
</dbReference>
<evidence type="ECO:0000256" key="6">
    <source>
        <dbReference type="ARBA" id="ARBA00022723"/>
    </source>
</evidence>
<feature type="active site" description="Acyl-thioester intermediate" evidence="11">
    <location>
        <position position="115"/>
    </location>
</feature>
<evidence type="ECO:0000256" key="1">
    <source>
        <dbReference type="ARBA" id="ARBA00004173"/>
    </source>
</evidence>
<dbReference type="PROSITE" id="PS00099">
    <property type="entry name" value="THIOLASE_3"/>
    <property type="match status" value="1"/>
</dbReference>
<keyword evidence="7" id="KW-0809">Transit peptide</keyword>
<keyword evidence="8" id="KW-0630">Potassium</keyword>
<dbReference type="InParanoid" id="A0A1Y2F2G2"/>
<evidence type="ECO:0000256" key="2">
    <source>
        <dbReference type="ARBA" id="ARBA00010982"/>
    </source>
</evidence>
<evidence type="ECO:0000256" key="3">
    <source>
        <dbReference type="ARBA" id="ARBA00011881"/>
    </source>
</evidence>
<evidence type="ECO:0000313" key="16">
    <source>
        <dbReference type="Proteomes" id="UP000193467"/>
    </source>
</evidence>
<name>A0A1Y2F2G2_9BASI</name>
<dbReference type="FunCoup" id="A0A1Y2F2G2">
    <property type="interactions" value="236"/>
</dbReference>
<evidence type="ECO:0000256" key="7">
    <source>
        <dbReference type="ARBA" id="ARBA00022946"/>
    </source>
</evidence>
<dbReference type="EMBL" id="MCGR01000030">
    <property type="protein sequence ID" value="ORY78068.1"/>
    <property type="molecule type" value="Genomic_DNA"/>
</dbReference>
<evidence type="ECO:0000259" key="14">
    <source>
        <dbReference type="Pfam" id="PF02803"/>
    </source>
</evidence>
<feature type="domain" description="Thiolase C-terminal" evidence="14">
    <location>
        <begin position="294"/>
        <end position="414"/>
    </location>
</feature>
<evidence type="ECO:0000313" key="15">
    <source>
        <dbReference type="EMBL" id="ORY78068.1"/>
    </source>
</evidence>
<comment type="similarity">
    <text evidence="2 12">Belongs to the thiolase-like superfamily. Thiolase family.</text>
</comment>
<dbReference type="EC" id="2.3.1.9" evidence="4"/>
<organism evidence="15 16">
    <name type="scientific">Leucosporidium creatinivorum</name>
    <dbReference type="NCBI Taxonomy" id="106004"/>
    <lineage>
        <taxon>Eukaryota</taxon>
        <taxon>Fungi</taxon>
        <taxon>Dikarya</taxon>
        <taxon>Basidiomycota</taxon>
        <taxon>Pucciniomycotina</taxon>
        <taxon>Microbotryomycetes</taxon>
        <taxon>Leucosporidiales</taxon>
        <taxon>Leucosporidium</taxon>
    </lineage>
</organism>
<feature type="active site" description="Proton acceptor" evidence="11">
    <location>
        <position position="401"/>
    </location>
</feature>
<proteinExistence type="inferred from homology"/>
<dbReference type="InterPro" id="IPR002155">
    <property type="entry name" value="Thiolase"/>
</dbReference>
<dbReference type="AlphaFoldDB" id="A0A1Y2F2G2"/>
<dbReference type="GO" id="GO:0003985">
    <property type="term" value="F:acetyl-CoA C-acetyltransferase activity"/>
    <property type="evidence" value="ECO:0007669"/>
    <property type="project" value="UniProtKB-EC"/>
</dbReference>
<dbReference type="Pfam" id="PF00108">
    <property type="entry name" value="Thiolase_N"/>
    <property type="match status" value="1"/>
</dbReference>
<dbReference type="GO" id="GO:0046872">
    <property type="term" value="F:metal ion binding"/>
    <property type="evidence" value="ECO:0007669"/>
    <property type="project" value="UniProtKB-KW"/>
</dbReference>
<keyword evidence="16" id="KW-1185">Reference proteome</keyword>
<dbReference type="CDD" id="cd00751">
    <property type="entry name" value="thiolase"/>
    <property type="match status" value="1"/>
</dbReference>
<evidence type="ECO:0000256" key="11">
    <source>
        <dbReference type="PIRSR" id="PIRSR000429-1"/>
    </source>
</evidence>
<evidence type="ECO:0000256" key="9">
    <source>
        <dbReference type="ARBA" id="ARBA00023128"/>
    </source>
</evidence>
<dbReference type="Proteomes" id="UP000193467">
    <property type="component" value="Unassembled WGS sequence"/>
</dbReference>
<dbReference type="InterPro" id="IPR020617">
    <property type="entry name" value="Thiolase_C"/>
</dbReference>
<dbReference type="InterPro" id="IPR016039">
    <property type="entry name" value="Thiolase-like"/>
</dbReference>
<evidence type="ECO:0000256" key="8">
    <source>
        <dbReference type="ARBA" id="ARBA00022958"/>
    </source>
</evidence>
<keyword evidence="6" id="KW-0479">Metal-binding</keyword>
<evidence type="ECO:0000256" key="5">
    <source>
        <dbReference type="ARBA" id="ARBA00022679"/>
    </source>
</evidence>
<dbReference type="FunFam" id="3.40.47.10:FF:000007">
    <property type="entry name" value="acetyl-CoA acetyltransferase, mitochondrial"/>
    <property type="match status" value="1"/>
</dbReference>